<dbReference type="InterPro" id="IPR002514">
    <property type="entry name" value="Transposase_8"/>
</dbReference>
<dbReference type="RefSeq" id="WP_163287334.1">
    <property type="nucleotide sequence ID" value="NZ_JAAGVY010000112.1"/>
</dbReference>
<accession>A0A7K3WYY4</accession>
<name>A0A7K3WYY4_9FLAO</name>
<dbReference type="InterPro" id="IPR010921">
    <property type="entry name" value="Trp_repressor/repl_initiator"/>
</dbReference>
<proteinExistence type="predicted"/>
<gene>
    <name evidence="1" type="ORF">G3O08_20600</name>
</gene>
<dbReference type="GO" id="GO:0004803">
    <property type="term" value="F:transposase activity"/>
    <property type="evidence" value="ECO:0007669"/>
    <property type="project" value="InterPro"/>
</dbReference>
<keyword evidence="2" id="KW-1185">Reference proteome</keyword>
<organism evidence="1 2">
    <name type="scientific">Cryomorpha ignava</name>
    <dbReference type="NCBI Taxonomy" id="101383"/>
    <lineage>
        <taxon>Bacteria</taxon>
        <taxon>Pseudomonadati</taxon>
        <taxon>Bacteroidota</taxon>
        <taxon>Flavobacteriia</taxon>
        <taxon>Flavobacteriales</taxon>
        <taxon>Cryomorphaceae</taxon>
        <taxon>Cryomorpha</taxon>
    </lineage>
</organism>
<dbReference type="EMBL" id="JAAGVY010000112">
    <property type="protein sequence ID" value="NEN25895.1"/>
    <property type="molecule type" value="Genomic_DNA"/>
</dbReference>
<comment type="caution">
    <text evidence="1">The sequence shown here is derived from an EMBL/GenBank/DDBJ whole genome shotgun (WGS) entry which is preliminary data.</text>
</comment>
<dbReference type="AlphaFoldDB" id="A0A7K3WYY4"/>
<dbReference type="SUPFAM" id="SSF48295">
    <property type="entry name" value="TrpR-like"/>
    <property type="match status" value="1"/>
</dbReference>
<dbReference type="GO" id="GO:0043565">
    <property type="term" value="F:sequence-specific DNA binding"/>
    <property type="evidence" value="ECO:0007669"/>
    <property type="project" value="InterPro"/>
</dbReference>
<reference evidence="1 2" key="1">
    <citation type="submission" date="2020-02" db="EMBL/GenBank/DDBJ databases">
        <title>Out from the shadows clarifying the taxonomy of the family Cryomorphaceae and related taxa by utilizing the GTDB taxonomic framework.</title>
        <authorList>
            <person name="Bowman J.P."/>
        </authorList>
    </citation>
    <scope>NUCLEOTIDE SEQUENCE [LARGE SCALE GENOMIC DNA]</scope>
    <source>
        <strain evidence="1 2">QSSC 1-22</strain>
    </source>
</reference>
<sequence length="102" mass="11898">MKNKKRKSTQEKITIIKEGKENGWVETARKHDISYPTLQSWRLRFESGGETALSGKLDISSGELKKLMRENQVLKELVAEKELEIRIKDELLKKKKSRSLKE</sequence>
<protein>
    <submittedName>
        <fullName evidence="1">Transposase</fullName>
    </submittedName>
</protein>
<dbReference type="Proteomes" id="UP000486602">
    <property type="component" value="Unassembled WGS sequence"/>
</dbReference>
<dbReference type="Pfam" id="PF01527">
    <property type="entry name" value="HTH_Tnp_1"/>
    <property type="match status" value="1"/>
</dbReference>
<dbReference type="GO" id="GO:0006313">
    <property type="term" value="P:DNA transposition"/>
    <property type="evidence" value="ECO:0007669"/>
    <property type="project" value="InterPro"/>
</dbReference>
<evidence type="ECO:0000313" key="1">
    <source>
        <dbReference type="EMBL" id="NEN25895.1"/>
    </source>
</evidence>
<evidence type="ECO:0000313" key="2">
    <source>
        <dbReference type="Proteomes" id="UP000486602"/>
    </source>
</evidence>